<keyword evidence="11 13" id="KW-0443">Lipid metabolism</keyword>
<keyword evidence="7 13" id="KW-0808">Transferase</keyword>
<organism evidence="14 15">
    <name type="scientific">Siphonobacter aquaeclarae</name>
    <dbReference type="NCBI Taxonomy" id="563176"/>
    <lineage>
        <taxon>Bacteria</taxon>
        <taxon>Pseudomonadati</taxon>
        <taxon>Bacteroidota</taxon>
        <taxon>Cytophagia</taxon>
        <taxon>Cytophagales</taxon>
        <taxon>Cytophagaceae</taxon>
        <taxon>Siphonobacter</taxon>
    </lineage>
</organism>
<accession>A0A1G9RF47</accession>
<dbReference type="GO" id="GO:0005886">
    <property type="term" value="C:plasma membrane"/>
    <property type="evidence" value="ECO:0007669"/>
    <property type="project" value="TreeGrafter"/>
</dbReference>
<dbReference type="GO" id="GO:0009029">
    <property type="term" value="F:lipid-A 4'-kinase activity"/>
    <property type="evidence" value="ECO:0007669"/>
    <property type="project" value="UniProtKB-UniRule"/>
</dbReference>
<dbReference type="GO" id="GO:0009245">
    <property type="term" value="P:lipid A biosynthetic process"/>
    <property type="evidence" value="ECO:0007669"/>
    <property type="project" value="UniProtKB-UniRule"/>
</dbReference>
<evidence type="ECO:0000256" key="1">
    <source>
        <dbReference type="ARBA" id="ARBA00002274"/>
    </source>
</evidence>
<evidence type="ECO:0000313" key="15">
    <source>
        <dbReference type="Proteomes" id="UP000198901"/>
    </source>
</evidence>
<dbReference type="PANTHER" id="PTHR42724:SF1">
    <property type="entry name" value="TETRAACYLDISACCHARIDE 4'-KINASE, MITOCHONDRIAL-RELATED"/>
    <property type="match status" value="1"/>
</dbReference>
<dbReference type="PANTHER" id="PTHR42724">
    <property type="entry name" value="TETRAACYLDISACCHARIDE 4'-KINASE"/>
    <property type="match status" value="1"/>
</dbReference>
<evidence type="ECO:0000256" key="4">
    <source>
        <dbReference type="ARBA" id="ARBA00016436"/>
    </source>
</evidence>
<dbReference type="OrthoDB" id="9766423at2"/>
<comment type="similarity">
    <text evidence="13">Belongs to the LpxK family.</text>
</comment>
<evidence type="ECO:0000256" key="7">
    <source>
        <dbReference type="ARBA" id="ARBA00022679"/>
    </source>
</evidence>
<name>A0A1G9RF47_9BACT</name>
<evidence type="ECO:0000256" key="9">
    <source>
        <dbReference type="ARBA" id="ARBA00022777"/>
    </source>
</evidence>
<dbReference type="HAMAP" id="MF_00409">
    <property type="entry name" value="LpxK"/>
    <property type="match status" value="1"/>
</dbReference>
<dbReference type="SUPFAM" id="SSF52540">
    <property type="entry name" value="P-loop containing nucleoside triphosphate hydrolases"/>
    <property type="match status" value="1"/>
</dbReference>
<comment type="catalytic activity">
    <reaction evidence="13">
        <text>a lipid A disaccharide + ATP = a lipid IVA + ADP + H(+)</text>
        <dbReference type="Rhea" id="RHEA:67840"/>
        <dbReference type="ChEBI" id="CHEBI:15378"/>
        <dbReference type="ChEBI" id="CHEBI:30616"/>
        <dbReference type="ChEBI" id="CHEBI:176343"/>
        <dbReference type="ChEBI" id="CHEBI:176425"/>
        <dbReference type="ChEBI" id="CHEBI:456216"/>
        <dbReference type="EC" id="2.7.1.130"/>
    </reaction>
</comment>
<keyword evidence="6 13" id="KW-0441">Lipid A biosynthesis</keyword>
<feature type="binding site" evidence="13">
    <location>
        <begin position="51"/>
        <end position="58"/>
    </location>
    <ligand>
        <name>ATP</name>
        <dbReference type="ChEBI" id="CHEBI:30616"/>
    </ligand>
</feature>
<keyword evidence="15" id="KW-1185">Reference proteome</keyword>
<evidence type="ECO:0000256" key="10">
    <source>
        <dbReference type="ARBA" id="ARBA00022840"/>
    </source>
</evidence>
<dbReference type="Pfam" id="PF02606">
    <property type="entry name" value="LpxK"/>
    <property type="match status" value="1"/>
</dbReference>
<evidence type="ECO:0000256" key="12">
    <source>
        <dbReference type="ARBA" id="ARBA00029757"/>
    </source>
</evidence>
<proteinExistence type="inferred from homology"/>
<dbReference type="AlphaFoldDB" id="A0A1G9RF47"/>
<dbReference type="EC" id="2.7.1.130" evidence="3 13"/>
<evidence type="ECO:0000256" key="11">
    <source>
        <dbReference type="ARBA" id="ARBA00023098"/>
    </source>
</evidence>
<evidence type="ECO:0000256" key="6">
    <source>
        <dbReference type="ARBA" id="ARBA00022556"/>
    </source>
</evidence>
<dbReference type="GO" id="GO:0005524">
    <property type="term" value="F:ATP binding"/>
    <property type="evidence" value="ECO:0007669"/>
    <property type="project" value="UniProtKB-UniRule"/>
</dbReference>
<evidence type="ECO:0000256" key="8">
    <source>
        <dbReference type="ARBA" id="ARBA00022741"/>
    </source>
</evidence>
<reference evidence="14 15" key="1">
    <citation type="submission" date="2016-10" db="EMBL/GenBank/DDBJ databases">
        <authorList>
            <person name="de Groot N.N."/>
        </authorList>
    </citation>
    <scope>NUCLEOTIDE SEQUENCE [LARGE SCALE GENOMIC DNA]</scope>
    <source>
        <strain evidence="14 15">DSM 21668</strain>
    </source>
</reference>
<comment type="pathway">
    <text evidence="2 13">Glycolipid biosynthesis; lipid IV(A) biosynthesis; lipid IV(A) from (3R)-3-hydroxytetradecanoyl-[acyl-carrier-protein] and UDP-N-acetyl-alpha-D-glucosamine: step 6/6.</text>
</comment>
<evidence type="ECO:0000313" key="14">
    <source>
        <dbReference type="EMBL" id="SDM21467.1"/>
    </source>
</evidence>
<dbReference type="UniPathway" id="UPA00359">
    <property type="reaction ID" value="UER00482"/>
</dbReference>
<dbReference type="GO" id="GO:0009244">
    <property type="term" value="P:lipopolysaccharide core region biosynthetic process"/>
    <property type="evidence" value="ECO:0007669"/>
    <property type="project" value="TreeGrafter"/>
</dbReference>
<dbReference type="Proteomes" id="UP000198901">
    <property type="component" value="Unassembled WGS sequence"/>
</dbReference>
<evidence type="ECO:0000256" key="13">
    <source>
        <dbReference type="HAMAP-Rule" id="MF_00409"/>
    </source>
</evidence>
<comment type="function">
    <text evidence="1 13">Transfers the gamma-phosphate of ATP to the 4'-position of a tetraacyldisaccharide 1-phosphate intermediate (termed DS-1-P) to form tetraacyldisaccharide 1,4'-bis-phosphate (lipid IVA).</text>
</comment>
<gene>
    <name evidence="13" type="primary">lpxK</name>
    <name evidence="14" type="ORF">SAMN04488090_2856</name>
</gene>
<evidence type="ECO:0000256" key="3">
    <source>
        <dbReference type="ARBA" id="ARBA00012071"/>
    </source>
</evidence>
<keyword evidence="9 13" id="KW-0418">Kinase</keyword>
<dbReference type="RefSeq" id="WP_093203476.1">
    <property type="nucleotide sequence ID" value="NZ_FNGS01000005.1"/>
</dbReference>
<protein>
    <recommendedName>
        <fullName evidence="4 13">Tetraacyldisaccharide 4'-kinase</fullName>
        <ecNumber evidence="3 13">2.7.1.130</ecNumber>
    </recommendedName>
    <alternativeName>
        <fullName evidence="12 13">Lipid A 4'-kinase</fullName>
    </alternativeName>
</protein>
<keyword evidence="10 13" id="KW-0067">ATP-binding</keyword>
<evidence type="ECO:0000256" key="5">
    <source>
        <dbReference type="ARBA" id="ARBA00022516"/>
    </source>
</evidence>
<sequence>MRSVLLLLRRLLFPFSWLYGAVTDLRNLLYDNGFYAVHSFDVRTIGVGNLTVGGTGKTPHIEYLIRLLKPEYALATLSRGYGRKTTGFRIATEQDTAETLGDEPLQLFQKFGREVTVCVGEKRAEAIPLITEKNPGIVLLDDAFQHRPVKPFVNLLLTDFNRPFFQDIPFPAGNLRERRHGARRADAVIVTKCPDELSQAERDDWSHRISRYTRPGTPVFFSSIRYGEPVPVRPGLPFPKEREVTLVSGLARPELFERYAKSRFRVASHLAFGDHHAYTSEDWQRMTATGKALLTTEKDVVKLRAFPQENASLFYLPIEVYFPEQGAFDTWLRSRLSVNKA</sequence>
<dbReference type="EMBL" id="FNGS01000005">
    <property type="protein sequence ID" value="SDM21467.1"/>
    <property type="molecule type" value="Genomic_DNA"/>
</dbReference>
<dbReference type="STRING" id="563176.SAMN04488090_2856"/>
<dbReference type="InterPro" id="IPR003758">
    <property type="entry name" value="LpxK"/>
</dbReference>
<keyword evidence="5 13" id="KW-0444">Lipid biosynthesis</keyword>
<dbReference type="NCBIfam" id="TIGR00682">
    <property type="entry name" value="lpxK"/>
    <property type="match status" value="1"/>
</dbReference>
<keyword evidence="8 13" id="KW-0547">Nucleotide-binding</keyword>
<dbReference type="InterPro" id="IPR027417">
    <property type="entry name" value="P-loop_NTPase"/>
</dbReference>
<evidence type="ECO:0000256" key="2">
    <source>
        <dbReference type="ARBA" id="ARBA00004870"/>
    </source>
</evidence>